<dbReference type="Gene3D" id="4.10.240.10">
    <property type="entry name" value="Zn(2)-C6 fungal-type DNA-binding domain"/>
    <property type="match status" value="1"/>
</dbReference>
<dbReference type="PROSITE" id="PS50048">
    <property type="entry name" value="ZN2_CY6_FUNGAL_2"/>
    <property type="match status" value="1"/>
</dbReference>
<evidence type="ECO:0000256" key="6">
    <source>
        <dbReference type="ARBA" id="ARBA00023242"/>
    </source>
</evidence>
<dbReference type="PANTHER" id="PTHR31845">
    <property type="entry name" value="FINGER DOMAIN PROTEIN, PUTATIVE-RELATED"/>
    <property type="match status" value="1"/>
</dbReference>
<keyword evidence="10" id="KW-1185">Reference proteome</keyword>
<dbReference type="OrthoDB" id="3163292at2759"/>
<feature type="region of interest" description="Disordered" evidence="7">
    <location>
        <begin position="676"/>
        <end position="699"/>
    </location>
</feature>
<keyword evidence="3" id="KW-0805">Transcription regulation</keyword>
<dbReference type="STRING" id="857342.A0A2T3AXU7"/>
<dbReference type="PANTHER" id="PTHR31845:SF21">
    <property type="entry name" value="REGULATORY PROTEIN LEU3"/>
    <property type="match status" value="1"/>
</dbReference>
<dbReference type="InterPro" id="IPR007219">
    <property type="entry name" value="XnlR_reg_dom"/>
</dbReference>
<dbReference type="InterPro" id="IPR051089">
    <property type="entry name" value="prtT"/>
</dbReference>
<evidence type="ECO:0000256" key="7">
    <source>
        <dbReference type="SAM" id="MobiDB-lite"/>
    </source>
</evidence>
<dbReference type="GO" id="GO:0006351">
    <property type="term" value="P:DNA-templated transcription"/>
    <property type="evidence" value="ECO:0007669"/>
    <property type="project" value="InterPro"/>
</dbReference>
<keyword evidence="5" id="KW-0804">Transcription</keyword>
<organism evidence="9 10">
    <name type="scientific">Amorphotheca resinae ATCC 22711</name>
    <dbReference type="NCBI Taxonomy" id="857342"/>
    <lineage>
        <taxon>Eukaryota</taxon>
        <taxon>Fungi</taxon>
        <taxon>Dikarya</taxon>
        <taxon>Ascomycota</taxon>
        <taxon>Pezizomycotina</taxon>
        <taxon>Leotiomycetes</taxon>
        <taxon>Helotiales</taxon>
        <taxon>Amorphothecaceae</taxon>
        <taxon>Amorphotheca</taxon>
    </lineage>
</organism>
<dbReference type="Pfam" id="PF04082">
    <property type="entry name" value="Fungal_trans"/>
    <property type="match status" value="1"/>
</dbReference>
<dbReference type="GO" id="GO:0008270">
    <property type="term" value="F:zinc ion binding"/>
    <property type="evidence" value="ECO:0007669"/>
    <property type="project" value="InterPro"/>
</dbReference>
<dbReference type="GO" id="GO:0005634">
    <property type="term" value="C:nucleus"/>
    <property type="evidence" value="ECO:0007669"/>
    <property type="project" value="UniProtKB-SubCell"/>
</dbReference>
<sequence>MNGPIDLESFHRPATVFERPDNLANLRCAGSEIDTIGLDAPDFQATCKIIESVRTRDMDVRPHRHQPLASLPPAGPSIPGPAANDRHGRQKRVACRECRQAKVRCDGLANGSRTCIRCSRLSLECQVDLSYKRVNKRLKINELAEEMERLRSAVNHHQPANNATPSEAHHDGSLGSLSQTQQPALPHGNPLSQDPQRSPQSVLFEGRRALEDSRGNSAHAESSPSQVALNQPENVSVPGPVQTIQSFSFSASTARSLEHVVLSKEQIGYLFQQFFEHYHPYLDILDPSISPDDYYRRSPILFWAIISVAVRRYEQDATLLATLNPCVTRLMWNTISTPPHSRFTIQAVLLLCTWSFPTNSMSTDNSFILISIAKSASMQLGLHRPEIVQDFMRVRIQFDPQEFQEAVKTWVGCYITAQSVTTTIGQPSLVPRDWTIDRACELNNKYTIPDNLRHHLLIYKFIARVNGLLAENDRSPKGYSLDSESYVLMEMLEQDFVDLERQISDQLTATNQIRLTMACLQLRIYYFFMPLAVDIRKQGLLKAYTTALTLISRVSDADIKWDFIKYAPNGIVHVLTVAAILLMKIISSSYSRYVDVESGKSAFNSVLSMHRRASVEDNDLRGRAGKILAQLWSVHQSLAVRREQEPTLNIKTRLGASVLHDSLWMWREEFGGQRATATASVSSQPVPAPPPDQRFPGPEVALEDSSCLGVRNHDRLHSQADQNGQSSADTASFNNYNMAADLQDIDWIWDMGFPSLLPIDVDSYESNSSTLPPST</sequence>
<feature type="region of interest" description="Disordered" evidence="7">
    <location>
        <begin position="64"/>
        <end position="88"/>
    </location>
</feature>
<dbReference type="GO" id="GO:0000976">
    <property type="term" value="F:transcription cis-regulatory region binding"/>
    <property type="evidence" value="ECO:0007669"/>
    <property type="project" value="TreeGrafter"/>
</dbReference>
<evidence type="ECO:0000256" key="5">
    <source>
        <dbReference type="ARBA" id="ARBA00023163"/>
    </source>
</evidence>
<evidence type="ECO:0000256" key="1">
    <source>
        <dbReference type="ARBA" id="ARBA00004123"/>
    </source>
</evidence>
<dbReference type="FunCoup" id="A0A2T3AXU7">
    <property type="interactions" value="396"/>
</dbReference>
<comment type="subcellular location">
    <subcellularLocation>
        <location evidence="1">Nucleus</location>
    </subcellularLocation>
</comment>
<keyword evidence="2" id="KW-0479">Metal-binding</keyword>
<dbReference type="Pfam" id="PF00172">
    <property type="entry name" value="Zn_clus"/>
    <property type="match status" value="1"/>
</dbReference>
<evidence type="ECO:0000256" key="4">
    <source>
        <dbReference type="ARBA" id="ARBA00023125"/>
    </source>
</evidence>
<proteinExistence type="predicted"/>
<feature type="region of interest" description="Disordered" evidence="7">
    <location>
        <begin position="158"/>
        <end position="235"/>
    </location>
</feature>
<feature type="compositionally biased region" description="Polar residues" evidence="7">
    <location>
        <begin position="190"/>
        <end position="201"/>
    </location>
</feature>
<dbReference type="SUPFAM" id="SSF57701">
    <property type="entry name" value="Zn2/Cys6 DNA-binding domain"/>
    <property type="match status" value="1"/>
</dbReference>
<dbReference type="AlphaFoldDB" id="A0A2T3AXU7"/>
<accession>A0A2T3AXU7</accession>
<dbReference type="EMBL" id="KZ679013">
    <property type="protein sequence ID" value="PSS14895.1"/>
    <property type="molecule type" value="Genomic_DNA"/>
</dbReference>
<keyword evidence="4" id="KW-0238">DNA-binding</keyword>
<gene>
    <name evidence="9" type="ORF">M430DRAFT_59585</name>
</gene>
<dbReference type="RefSeq" id="XP_024719494.1">
    <property type="nucleotide sequence ID" value="XM_024868808.1"/>
</dbReference>
<dbReference type="InterPro" id="IPR001138">
    <property type="entry name" value="Zn2Cys6_DnaBD"/>
</dbReference>
<feature type="domain" description="Zn(2)-C6 fungal-type" evidence="8">
    <location>
        <begin position="94"/>
        <end position="127"/>
    </location>
</feature>
<feature type="compositionally biased region" description="Polar residues" evidence="7">
    <location>
        <begin position="215"/>
        <end position="234"/>
    </location>
</feature>
<dbReference type="InParanoid" id="A0A2T3AXU7"/>
<evidence type="ECO:0000256" key="2">
    <source>
        <dbReference type="ARBA" id="ARBA00022723"/>
    </source>
</evidence>
<dbReference type="GO" id="GO:0000981">
    <property type="term" value="F:DNA-binding transcription factor activity, RNA polymerase II-specific"/>
    <property type="evidence" value="ECO:0007669"/>
    <property type="project" value="InterPro"/>
</dbReference>
<dbReference type="CDD" id="cd12148">
    <property type="entry name" value="fungal_TF_MHR"/>
    <property type="match status" value="1"/>
</dbReference>
<evidence type="ECO:0000313" key="10">
    <source>
        <dbReference type="Proteomes" id="UP000241818"/>
    </source>
</evidence>
<name>A0A2T3AXU7_AMORE</name>
<dbReference type="GeneID" id="36576889"/>
<reference evidence="9 10" key="1">
    <citation type="journal article" date="2018" name="New Phytol.">
        <title>Comparative genomics and transcriptomics depict ericoid mycorrhizal fungi as versatile saprotrophs and plant mutualists.</title>
        <authorList>
            <person name="Martino E."/>
            <person name="Morin E."/>
            <person name="Grelet G.A."/>
            <person name="Kuo A."/>
            <person name="Kohler A."/>
            <person name="Daghino S."/>
            <person name="Barry K.W."/>
            <person name="Cichocki N."/>
            <person name="Clum A."/>
            <person name="Dockter R.B."/>
            <person name="Hainaut M."/>
            <person name="Kuo R.C."/>
            <person name="LaButti K."/>
            <person name="Lindahl B.D."/>
            <person name="Lindquist E.A."/>
            <person name="Lipzen A."/>
            <person name="Khouja H.R."/>
            <person name="Magnuson J."/>
            <person name="Murat C."/>
            <person name="Ohm R.A."/>
            <person name="Singer S.W."/>
            <person name="Spatafora J.W."/>
            <person name="Wang M."/>
            <person name="Veneault-Fourrey C."/>
            <person name="Henrissat B."/>
            <person name="Grigoriev I.V."/>
            <person name="Martin F.M."/>
            <person name="Perotto S."/>
        </authorList>
    </citation>
    <scope>NUCLEOTIDE SEQUENCE [LARGE SCALE GENOMIC DNA]</scope>
    <source>
        <strain evidence="9 10">ATCC 22711</strain>
    </source>
</reference>
<feature type="compositionally biased region" description="Basic and acidic residues" evidence="7">
    <location>
        <begin position="205"/>
        <end position="214"/>
    </location>
</feature>
<dbReference type="PROSITE" id="PS00463">
    <property type="entry name" value="ZN2_CY6_FUNGAL_1"/>
    <property type="match status" value="1"/>
</dbReference>
<protein>
    <recommendedName>
        <fullName evidence="8">Zn(2)-C6 fungal-type domain-containing protein</fullName>
    </recommendedName>
</protein>
<dbReference type="CDD" id="cd00067">
    <property type="entry name" value="GAL4"/>
    <property type="match status" value="1"/>
</dbReference>
<evidence type="ECO:0000259" key="8">
    <source>
        <dbReference type="PROSITE" id="PS50048"/>
    </source>
</evidence>
<dbReference type="Proteomes" id="UP000241818">
    <property type="component" value="Unassembled WGS sequence"/>
</dbReference>
<dbReference type="InterPro" id="IPR036864">
    <property type="entry name" value="Zn2-C6_fun-type_DNA-bd_sf"/>
</dbReference>
<evidence type="ECO:0000256" key="3">
    <source>
        <dbReference type="ARBA" id="ARBA00023015"/>
    </source>
</evidence>
<dbReference type="SMART" id="SM00066">
    <property type="entry name" value="GAL4"/>
    <property type="match status" value="1"/>
</dbReference>
<evidence type="ECO:0000313" key="9">
    <source>
        <dbReference type="EMBL" id="PSS14895.1"/>
    </source>
</evidence>
<keyword evidence="6" id="KW-0539">Nucleus</keyword>